<organism evidence="1 2">
    <name type="scientific">Aspergillus coremiiformis</name>
    <dbReference type="NCBI Taxonomy" id="138285"/>
    <lineage>
        <taxon>Eukaryota</taxon>
        <taxon>Fungi</taxon>
        <taxon>Dikarya</taxon>
        <taxon>Ascomycota</taxon>
        <taxon>Pezizomycotina</taxon>
        <taxon>Eurotiomycetes</taxon>
        <taxon>Eurotiomycetidae</taxon>
        <taxon>Eurotiales</taxon>
        <taxon>Aspergillaceae</taxon>
        <taxon>Aspergillus</taxon>
        <taxon>Aspergillus subgen. Circumdati</taxon>
    </lineage>
</organism>
<evidence type="ECO:0000313" key="1">
    <source>
        <dbReference type="EMBL" id="KAE8356645.1"/>
    </source>
</evidence>
<gene>
    <name evidence="1" type="ORF">BDV28DRAFT_126673</name>
</gene>
<reference evidence="2" key="1">
    <citation type="submission" date="2019-04" db="EMBL/GenBank/DDBJ databases">
        <title>Friends and foes A comparative genomics studyof 23 Aspergillus species from section Flavi.</title>
        <authorList>
            <consortium name="DOE Joint Genome Institute"/>
            <person name="Kjaerbolling I."/>
            <person name="Vesth T."/>
            <person name="Frisvad J.C."/>
            <person name="Nybo J.L."/>
            <person name="Theobald S."/>
            <person name="Kildgaard S."/>
            <person name="Isbrandt T."/>
            <person name="Kuo A."/>
            <person name="Sato A."/>
            <person name="Lyhne E.K."/>
            <person name="Kogle M.E."/>
            <person name="Wiebenga A."/>
            <person name="Kun R.S."/>
            <person name="Lubbers R.J."/>
            <person name="Makela M.R."/>
            <person name="Barry K."/>
            <person name="Chovatia M."/>
            <person name="Clum A."/>
            <person name="Daum C."/>
            <person name="Haridas S."/>
            <person name="He G."/>
            <person name="LaButti K."/>
            <person name="Lipzen A."/>
            <person name="Mondo S."/>
            <person name="Riley R."/>
            <person name="Salamov A."/>
            <person name="Simmons B.A."/>
            <person name="Magnuson J.K."/>
            <person name="Henrissat B."/>
            <person name="Mortensen U.H."/>
            <person name="Larsen T.O."/>
            <person name="Devries R.P."/>
            <person name="Grigoriev I.V."/>
            <person name="Machida M."/>
            <person name="Baker S.E."/>
            <person name="Andersen M.R."/>
        </authorList>
    </citation>
    <scope>NUCLEOTIDE SEQUENCE [LARGE SCALE GENOMIC DNA]</scope>
    <source>
        <strain evidence="2">CBS 553.77</strain>
    </source>
</reference>
<protein>
    <submittedName>
        <fullName evidence="1">Uncharacterized protein</fullName>
    </submittedName>
</protein>
<proteinExistence type="predicted"/>
<dbReference type="OrthoDB" id="5374844at2759"/>
<dbReference type="AlphaFoldDB" id="A0A5N6ZGN9"/>
<evidence type="ECO:0000313" key="2">
    <source>
        <dbReference type="Proteomes" id="UP000327118"/>
    </source>
</evidence>
<dbReference type="Proteomes" id="UP000327118">
    <property type="component" value="Unassembled WGS sequence"/>
</dbReference>
<sequence>MAYILLNSGVEAGLERGLYILLDGSQSNAKSDLTEGQSTALPGPGLSHLTGRRLINVLYRIFVDGAWSPEIRRLVRLDTLSLAE</sequence>
<name>A0A5N6ZGN9_9EURO</name>
<dbReference type="EMBL" id="ML739036">
    <property type="protein sequence ID" value="KAE8356645.1"/>
    <property type="molecule type" value="Genomic_DNA"/>
</dbReference>
<keyword evidence="2" id="KW-1185">Reference proteome</keyword>
<accession>A0A5N6ZGN9</accession>